<evidence type="ECO:0000256" key="5">
    <source>
        <dbReference type="ARBA" id="ARBA00023128"/>
    </source>
</evidence>
<gene>
    <name evidence="7" type="primary">AlNc14C67G4721</name>
    <name evidence="7" type="ORF">ALNC14_054180</name>
</gene>
<evidence type="ECO:0000256" key="2">
    <source>
        <dbReference type="ARBA" id="ARBA00004240"/>
    </source>
</evidence>
<protein>
    <submittedName>
        <fullName evidence="7">Uncharacterized protein AlNc14C67G4721</fullName>
    </submittedName>
</protein>
<dbReference type="InterPro" id="IPR052374">
    <property type="entry name" value="SERAC1"/>
</dbReference>
<dbReference type="HOGENOM" id="CLU_011062_0_0_1"/>
<dbReference type="GO" id="GO:0005739">
    <property type="term" value="C:mitochondrion"/>
    <property type="evidence" value="ECO:0007669"/>
    <property type="project" value="UniProtKB-SubCell"/>
</dbReference>
<dbReference type="PANTHER" id="PTHR48182:SF2">
    <property type="entry name" value="PROTEIN SERAC1"/>
    <property type="match status" value="1"/>
</dbReference>
<dbReference type="GO" id="GO:0016020">
    <property type="term" value="C:membrane"/>
    <property type="evidence" value="ECO:0007669"/>
    <property type="project" value="UniProtKB-SubCell"/>
</dbReference>
<dbReference type="AlphaFoldDB" id="F0WDK1"/>
<dbReference type="GO" id="GO:0005783">
    <property type="term" value="C:endoplasmic reticulum"/>
    <property type="evidence" value="ECO:0007669"/>
    <property type="project" value="UniProtKB-SubCell"/>
</dbReference>
<keyword evidence="6" id="KW-0472">Membrane</keyword>
<evidence type="ECO:0000256" key="4">
    <source>
        <dbReference type="ARBA" id="ARBA00022824"/>
    </source>
</evidence>
<accession>F0WDK1</accession>
<reference evidence="7" key="1">
    <citation type="journal article" date="2011" name="PLoS Biol.">
        <title>Gene gain and loss during evolution of obligate parasitism in the white rust pathogen of Arabidopsis thaliana.</title>
        <authorList>
            <person name="Kemen E."/>
            <person name="Gardiner A."/>
            <person name="Schultz-Larsen T."/>
            <person name="Kemen A.C."/>
            <person name="Balmuth A.L."/>
            <person name="Robert-Seilaniantz A."/>
            <person name="Bailey K."/>
            <person name="Holub E."/>
            <person name="Studholme D.J."/>
            <person name="Maclean D."/>
            <person name="Jones J.D."/>
        </authorList>
    </citation>
    <scope>NUCLEOTIDE SEQUENCE</scope>
</reference>
<sequence length="1056" mass="118355">MRWFSYCCSRISTRFSAFLLYKSCRKSILPSLLLAGVGLTMSSSPIKCFNRPLETENVIKRKGHRISQFCVEAQYYKQLVHVTCILAADFLSREKSSTSNDALMFGNPIWNQCASWDAAVIKLLAKLILKENSDNNFCQLDSSIAKKLFSVNIFDFLLQFSENQQLSDRIQLLHQLLAIFHEKISAPKYSFVDFGSKFGISLSKLGAFLKECDGNDGLKQKLVPLIELLNSILIQEYDRGVAHQSITSCFKTDSDQRQSSIWFSSAIQGFLTLLKPDNCEASRQFGIGAITLMLAKFEQDLPLYSQVDQDLKELFYPETLRLLMDTFSPKMDITSHILFIRMLQYLMLLAPASTIPNLENFYAQCIDQMKSWNNAPPHGHQLREISLSWRIASASIRDRGVWTSSSSIETLLQLSRQLYIPPRSVVSPVDTDLSYDCLASRAHLSKAICNIVTSAGRWEELAPLLISTSKDATSPLSLLFSHLNTPMTEIFKNTFDVADLPVFGAAEVDATTEFGWIDVMTSWTMSSHPTARNAIKSLHHLLWLVISDSNSFSRTQVNQLLQAWMLRMLQSIRELRNGQEVLAITQVEEAAAVSHDVTPGSEKVDYDPTIIAHGLNALAVFAEQHHSDLIARGVVPLTSLIAAISTHESDKVRYVRNGGCARVIANLVASTCADSQSQTGFDCKTPHIRHELERFESGTVFLDSLIHWKRSPNAMERSNFYRAVVNMEAMEEIFRHGSTTKPVYHDCLNPIPPLESAPPPHGRKLDIVLIHGLRGHPFETWRTDTATSASANRNSLWPEQFLLPDLAAQSIQARVLTLGYEAGMVSWSSPWPSLSLQERAKLILDALRSAKVDLVSLELESSTPILFITHSLGGLLVKEMLLQAACQSSLSAKNVSGVIFFAVPHFGSDLVKGVHTEAVRSLLRTHPALRDLFEKKGRLEFLNDSFRSLHINCLSFAESKPSRVGFGISAMIVKPKYADPLTGDFYIVPEADHMSICKATSPEDPVYKRVLEYIVQRKRKSDECELSKRSEEENDIIESLNQITFPETAAELDTRS</sequence>
<evidence type="ECO:0000256" key="6">
    <source>
        <dbReference type="ARBA" id="ARBA00023136"/>
    </source>
</evidence>
<reference evidence="7" key="2">
    <citation type="submission" date="2011-02" db="EMBL/GenBank/DDBJ databases">
        <authorList>
            <person name="MacLean D."/>
        </authorList>
    </citation>
    <scope>NUCLEOTIDE SEQUENCE</scope>
</reference>
<dbReference type="InterPro" id="IPR029058">
    <property type="entry name" value="AB_hydrolase_fold"/>
</dbReference>
<dbReference type="PANTHER" id="PTHR48182">
    <property type="entry name" value="PROTEIN SERAC1"/>
    <property type="match status" value="1"/>
</dbReference>
<comment type="subcellular location">
    <subcellularLocation>
        <location evidence="2">Endoplasmic reticulum</location>
    </subcellularLocation>
    <subcellularLocation>
        <location evidence="3">Membrane</location>
    </subcellularLocation>
    <subcellularLocation>
        <location evidence="1">Mitochondrion</location>
    </subcellularLocation>
</comment>
<organism evidence="7">
    <name type="scientific">Albugo laibachii Nc14</name>
    <dbReference type="NCBI Taxonomy" id="890382"/>
    <lineage>
        <taxon>Eukaryota</taxon>
        <taxon>Sar</taxon>
        <taxon>Stramenopiles</taxon>
        <taxon>Oomycota</taxon>
        <taxon>Peronosporomycetes</taxon>
        <taxon>Albuginales</taxon>
        <taxon>Albuginaceae</taxon>
        <taxon>Albugo</taxon>
    </lineage>
</organism>
<proteinExistence type="predicted"/>
<dbReference type="SUPFAM" id="SSF53474">
    <property type="entry name" value="alpha/beta-Hydrolases"/>
    <property type="match status" value="1"/>
</dbReference>
<evidence type="ECO:0000256" key="3">
    <source>
        <dbReference type="ARBA" id="ARBA00004370"/>
    </source>
</evidence>
<name>F0WDK1_9STRA</name>
<evidence type="ECO:0000256" key="1">
    <source>
        <dbReference type="ARBA" id="ARBA00004173"/>
    </source>
</evidence>
<dbReference type="Gene3D" id="3.40.50.1820">
    <property type="entry name" value="alpha/beta hydrolase"/>
    <property type="match status" value="1"/>
</dbReference>
<keyword evidence="5" id="KW-0496">Mitochondrion</keyword>
<dbReference type="EMBL" id="FR824112">
    <property type="protein sequence ID" value="CCA19275.1"/>
    <property type="molecule type" value="Genomic_DNA"/>
</dbReference>
<keyword evidence="4" id="KW-0256">Endoplasmic reticulum</keyword>
<evidence type="ECO:0000313" key="7">
    <source>
        <dbReference type="EMBL" id="CCA19275.1"/>
    </source>
</evidence>